<proteinExistence type="predicted"/>
<dbReference type="AlphaFoldDB" id="F8E0P8"/>
<dbReference type="GO" id="GO:0005524">
    <property type="term" value="F:ATP binding"/>
    <property type="evidence" value="ECO:0007669"/>
    <property type="project" value="UniProtKB-KW"/>
</dbReference>
<evidence type="ECO:0000313" key="12">
    <source>
        <dbReference type="Proteomes" id="UP000000492"/>
    </source>
</evidence>
<evidence type="ECO:0000256" key="3">
    <source>
        <dbReference type="ARBA" id="ARBA00022475"/>
    </source>
</evidence>
<dbReference type="HOGENOM" id="CLU_000604_1_11_11"/>
<dbReference type="PANTHER" id="PTHR42771:SF2">
    <property type="entry name" value="IRON(3+)-HYDROXAMATE IMPORT ATP-BINDING PROTEIN FHUC"/>
    <property type="match status" value="1"/>
</dbReference>
<evidence type="ECO:0000256" key="1">
    <source>
        <dbReference type="ARBA" id="ARBA00004202"/>
    </source>
</evidence>
<keyword evidence="11" id="KW-0378">Hydrolase</keyword>
<name>F8E0P8_CORRG</name>
<keyword evidence="6 11" id="KW-0067">ATP-binding</keyword>
<reference evidence="11 12" key="1">
    <citation type="journal article" date="2012" name="BMC Genomics">
        <title>Complete genome sequence, lifestyle, and multi-drug resistance of the human pathogen Corynebacterium resistens DSM 45100 isolated from blood samples of a leukemia patient.</title>
        <authorList>
            <person name="Schroder J."/>
            <person name="Maus I."/>
            <person name="Meyer K."/>
            <person name="Wordemann S."/>
            <person name="Blom J."/>
            <person name="Jaenicke S."/>
            <person name="Schneider J."/>
            <person name="Trost E."/>
            <person name="Tauch A."/>
        </authorList>
    </citation>
    <scope>NUCLEOTIDE SEQUENCE [LARGE SCALE GENOMIC DNA]</scope>
    <source>
        <strain evidence="12">DSM 45100 / JCM 12819 / CCUG 50093 / GTC 2026 / SICGH 158</strain>
    </source>
</reference>
<dbReference type="RefSeq" id="WP_013887457.1">
    <property type="nucleotide sequence ID" value="NC_015673.1"/>
</dbReference>
<keyword evidence="7" id="KW-0408">Iron</keyword>
<dbReference type="InterPro" id="IPR051535">
    <property type="entry name" value="Siderophore_ABC-ATPase"/>
</dbReference>
<evidence type="ECO:0000256" key="6">
    <source>
        <dbReference type="ARBA" id="ARBA00022840"/>
    </source>
</evidence>
<keyword evidence="3" id="KW-1003">Cell membrane</keyword>
<dbReference type="Proteomes" id="UP000000492">
    <property type="component" value="Chromosome"/>
</dbReference>
<feature type="domain" description="ABC transporter" evidence="10">
    <location>
        <begin position="9"/>
        <end position="244"/>
    </location>
</feature>
<keyword evidence="9" id="KW-0472">Membrane</keyword>
<sequence length="262" mass="28227">MTEQQVQQLSAESITVGYGGPDILRDVDLRIPAGKITALIGPNGCGKSTLLRALGRQQPLSAGCVRLGEASIRDLSARQFARHVAFLPQQPVTPEGVTVREVIAYGRYPYTGAFASLSTRDHEAIEKAAVKAGVEQLLDVPATELSGGQRQRIWVAMTVAQQTPVLLLDEPTTYLDPAHQIAILDLVRELNAAGRTVVMVVHDMTHAARFADHIVAMRDGQIVAAGETEAVMSAELVNEVFGISCLTVEDPETGRVLPVPYR</sequence>
<dbReference type="InterPro" id="IPR003439">
    <property type="entry name" value="ABC_transporter-like_ATP-bd"/>
</dbReference>
<comment type="subcellular location">
    <subcellularLocation>
        <location evidence="1">Cell membrane</location>
        <topology evidence="1">Peripheral membrane protein</topology>
    </subcellularLocation>
</comment>
<dbReference type="GO" id="GO:0016887">
    <property type="term" value="F:ATP hydrolysis activity"/>
    <property type="evidence" value="ECO:0007669"/>
    <property type="project" value="InterPro"/>
</dbReference>
<dbReference type="PANTHER" id="PTHR42771">
    <property type="entry name" value="IRON(3+)-HYDROXAMATE IMPORT ATP-BINDING PROTEIN FHUC"/>
    <property type="match status" value="1"/>
</dbReference>
<protein>
    <submittedName>
        <fullName evidence="11">ABC transport system ATP-binding protein</fullName>
        <ecNumber evidence="11">3.6.3.34</ecNumber>
    </submittedName>
</protein>
<dbReference type="Gene3D" id="3.40.50.300">
    <property type="entry name" value="P-loop containing nucleotide triphosphate hydrolases"/>
    <property type="match status" value="1"/>
</dbReference>
<dbReference type="GO" id="GO:0005886">
    <property type="term" value="C:plasma membrane"/>
    <property type="evidence" value="ECO:0007669"/>
    <property type="project" value="UniProtKB-SubCell"/>
</dbReference>
<gene>
    <name evidence="11" type="ordered locus">CRES_0060</name>
</gene>
<evidence type="ECO:0000256" key="8">
    <source>
        <dbReference type="ARBA" id="ARBA00023065"/>
    </source>
</evidence>
<evidence type="ECO:0000256" key="9">
    <source>
        <dbReference type="ARBA" id="ARBA00023136"/>
    </source>
</evidence>
<keyword evidence="12" id="KW-1185">Reference proteome</keyword>
<dbReference type="CDD" id="cd03214">
    <property type="entry name" value="ABC_Iron-Siderophores_B12_Hemin"/>
    <property type="match status" value="1"/>
</dbReference>
<evidence type="ECO:0000313" key="11">
    <source>
        <dbReference type="EMBL" id="AEI08423.1"/>
    </source>
</evidence>
<evidence type="ECO:0000256" key="7">
    <source>
        <dbReference type="ARBA" id="ARBA00023004"/>
    </source>
</evidence>
<accession>F8E0P8</accession>
<keyword evidence="5" id="KW-0547">Nucleotide-binding</keyword>
<dbReference type="EC" id="3.6.3.34" evidence="11"/>
<dbReference type="SUPFAM" id="SSF52540">
    <property type="entry name" value="P-loop containing nucleoside triphosphate hydrolases"/>
    <property type="match status" value="1"/>
</dbReference>
<dbReference type="FunFam" id="3.40.50.300:FF:000134">
    <property type="entry name" value="Iron-enterobactin ABC transporter ATP-binding protein"/>
    <property type="match status" value="1"/>
</dbReference>
<dbReference type="Pfam" id="PF00005">
    <property type="entry name" value="ABC_tran"/>
    <property type="match status" value="1"/>
</dbReference>
<dbReference type="GO" id="GO:0006826">
    <property type="term" value="P:iron ion transport"/>
    <property type="evidence" value="ECO:0007669"/>
    <property type="project" value="UniProtKB-KW"/>
</dbReference>
<keyword evidence="4" id="KW-0410">Iron transport</keyword>
<evidence type="ECO:0000256" key="2">
    <source>
        <dbReference type="ARBA" id="ARBA00022448"/>
    </source>
</evidence>
<evidence type="ECO:0000259" key="10">
    <source>
        <dbReference type="PROSITE" id="PS50893"/>
    </source>
</evidence>
<dbReference type="InterPro" id="IPR027417">
    <property type="entry name" value="P-loop_NTPase"/>
</dbReference>
<evidence type="ECO:0000256" key="5">
    <source>
        <dbReference type="ARBA" id="ARBA00022741"/>
    </source>
</evidence>
<dbReference type="InterPro" id="IPR003593">
    <property type="entry name" value="AAA+_ATPase"/>
</dbReference>
<dbReference type="eggNOG" id="COG1120">
    <property type="taxonomic scope" value="Bacteria"/>
</dbReference>
<keyword evidence="2" id="KW-0813">Transport</keyword>
<dbReference type="SMART" id="SM00382">
    <property type="entry name" value="AAA"/>
    <property type="match status" value="1"/>
</dbReference>
<dbReference type="KEGG" id="crd:CRES_0060"/>
<organism evidence="11 12">
    <name type="scientific">Corynebacterium resistens (strain DSM 45100 / JCM 12819 / GTC 2026 / SICGH 158)</name>
    <dbReference type="NCBI Taxonomy" id="662755"/>
    <lineage>
        <taxon>Bacteria</taxon>
        <taxon>Bacillati</taxon>
        <taxon>Actinomycetota</taxon>
        <taxon>Actinomycetes</taxon>
        <taxon>Mycobacteriales</taxon>
        <taxon>Corynebacteriaceae</taxon>
        <taxon>Corynebacterium</taxon>
    </lineage>
</organism>
<dbReference type="OrthoDB" id="3579586at2"/>
<dbReference type="EMBL" id="CP002857">
    <property type="protein sequence ID" value="AEI08423.1"/>
    <property type="molecule type" value="Genomic_DNA"/>
</dbReference>
<dbReference type="PROSITE" id="PS00211">
    <property type="entry name" value="ABC_TRANSPORTER_1"/>
    <property type="match status" value="1"/>
</dbReference>
<keyword evidence="8" id="KW-0406">Ion transport</keyword>
<dbReference type="InterPro" id="IPR017871">
    <property type="entry name" value="ABC_transporter-like_CS"/>
</dbReference>
<dbReference type="STRING" id="662755.CRES_0060"/>
<dbReference type="PROSITE" id="PS50893">
    <property type="entry name" value="ABC_TRANSPORTER_2"/>
    <property type="match status" value="1"/>
</dbReference>
<evidence type="ECO:0000256" key="4">
    <source>
        <dbReference type="ARBA" id="ARBA00022496"/>
    </source>
</evidence>